<keyword evidence="4 6" id="KW-1133">Transmembrane helix</keyword>
<reference evidence="8" key="1">
    <citation type="submission" date="2018-12" db="EMBL/GenBank/DDBJ databases">
        <title>Tengunoibacter tsumagoiensis gen. nov., sp. nov., Dictyobacter kobayashii sp. nov., D. alpinus sp. nov., and D. joshuensis sp. nov. and description of Dictyobacteraceae fam. nov. within the order Ktedonobacterales isolated from Tengu-no-mugimeshi.</title>
        <authorList>
            <person name="Wang C.M."/>
            <person name="Zheng Y."/>
            <person name="Sakai Y."/>
            <person name="Toyoda A."/>
            <person name="Minakuchi Y."/>
            <person name="Abe K."/>
            <person name="Yokota A."/>
            <person name="Yabe S."/>
        </authorList>
    </citation>
    <scope>NUCLEOTIDE SEQUENCE [LARGE SCALE GENOMIC DNA]</scope>
    <source>
        <strain evidence="8">Uno16</strain>
    </source>
</reference>
<dbReference type="Proteomes" id="UP000287171">
    <property type="component" value="Unassembled WGS sequence"/>
</dbReference>
<keyword evidence="5 6" id="KW-0472">Membrane</keyword>
<feature type="transmembrane region" description="Helical" evidence="6">
    <location>
        <begin position="74"/>
        <end position="92"/>
    </location>
</feature>
<keyword evidence="3 6" id="KW-0812">Transmembrane</keyword>
<keyword evidence="8" id="KW-1185">Reference proteome</keyword>
<protein>
    <submittedName>
        <fullName evidence="7">Lysine transporter LysE</fullName>
    </submittedName>
</protein>
<dbReference type="GO" id="GO:0015171">
    <property type="term" value="F:amino acid transmembrane transporter activity"/>
    <property type="evidence" value="ECO:0007669"/>
    <property type="project" value="TreeGrafter"/>
</dbReference>
<proteinExistence type="predicted"/>
<dbReference type="PANTHER" id="PTHR30086">
    <property type="entry name" value="ARGININE EXPORTER PROTEIN ARGO"/>
    <property type="match status" value="1"/>
</dbReference>
<accession>A0A402BFV8</accession>
<evidence type="ECO:0000256" key="5">
    <source>
        <dbReference type="ARBA" id="ARBA00023136"/>
    </source>
</evidence>
<dbReference type="InterPro" id="IPR001123">
    <property type="entry name" value="LeuE-type"/>
</dbReference>
<dbReference type="PANTHER" id="PTHR30086:SF20">
    <property type="entry name" value="ARGININE EXPORTER PROTEIN ARGO-RELATED"/>
    <property type="match status" value="1"/>
</dbReference>
<feature type="transmembrane region" description="Helical" evidence="6">
    <location>
        <begin position="148"/>
        <end position="172"/>
    </location>
</feature>
<feature type="transmembrane region" description="Helical" evidence="6">
    <location>
        <begin position="112"/>
        <end position="136"/>
    </location>
</feature>
<evidence type="ECO:0000256" key="6">
    <source>
        <dbReference type="SAM" id="Phobius"/>
    </source>
</evidence>
<sequence>MDTSFFLRGLFIGLSVAAVVGPMSILCIQRTLQRGLRYGLISGLGVASADGLYGMIAGFSLTVIATFLINQQTWIRIVGGLFLIYLGGKTVLTKPAEKAATATGTPSFVGAYLSTFLLTLTNPLTILSFAAIFAGLGVGSTQNSIMTALLVVIGVFLGSTFWWLLLISGVSLIRDRFTSQWMLWINRISGIAIIIFGLVALFSLKR</sequence>
<evidence type="ECO:0000256" key="4">
    <source>
        <dbReference type="ARBA" id="ARBA00022989"/>
    </source>
</evidence>
<evidence type="ECO:0000313" key="8">
    <source>
        <dbReference type="Proteomes" id="UP000287171"/>
    </source>
</evidence>
<evidence type="ECO:0000256" key="3">
    <source>
        <dbReference type="ARBA" id="ARBA00022692"/>
    </source>
</evidence>
<comment type="caution">
    <text evidence="7">The sequence shown here is derived from an EMBL/GenBank/DDBJ whole genome shotgun (WGS) entry which is preliminary data.</text>
</comment>
<keyword evidence="2" id="KW-1003">Cell membrane</keyword>
<gene>
    <name evidence="7" type="ORF">KDA_57590</name>
</gene>
<evidence type="ECO:0000256" key="1">
    <source>
        <dbReference type="ARBA" id="ARBA00004651"/>
    </source>
</evidence>
<dbReference type="EMBL" id="BIFT01000002">
    <property type="protein sequence ID" value="GCE30275.1"/>
    <property type="molecule type" value="Genomic_DNA"/>
</dbReference>
<dbReference type="GO" id="GO:0005886">
    <property type="term" value="C:plasma membrane"/>
    <property type="evidence" value="ECO:0007669"/>
    <property type="project" value="UniProtKB-SubCell"/>
</dbReference>
<comment type="subcellular location">
    <subcellularLocation>
        <location evidence="1">Cell membrane</location>
        <topology evidence="1">Multi-pass membrane protein</topology>
    </subcellularLocation>
</comment>
<feature type="transmembrane region" description="Helical" evidence="6">
    <location>
        <begin position="40"/>
        <end position="68"/>
    </location>
</feature>
<dbReference type="OrthoDB" id="5638726at2"/>
<dbReference type="RefSeq" id="WP_126630417.1">
    <property type="nucleotide sequence ID" value="NZ_BIFT01000002.1"/>
</dbReference>
<feature type="transmembrane region" description="Helical" evidence="6">
    <location>
        <begin position="184"/>
        <end position="204"/>
    </location>
</feature>
<evidence type="ECO:0000313" key="7">
    <source>
        <dbReference type="EMBL" id="GCE30275.1"/>
    </source>
</evidence>
<feature type="transmembrane region" description="Helical" evidence="6">
    <location>
        <begin position="6"/>
        <end position="28"/>
    </location>
</feature>
<evidence type="ECO:0000256" key="2">
    <source>
        <dbReference type="ARBA" id="ARBA00022475"/>
    </source>
</evidence>
<organism evidence="7 8">
    <name type="scientific">Dictyobacter alpinus</name>
    <dbReference type="NCBI Taxonomy" id="2014873"/>
    <lineage>
        <taxon>Bacteria</taxon>
        <taxon>Bacillati</taxon>
        <taxon>Chloroflexota</taxon>
        <taxon>Ktedonobacteria</taxon>
        <taxon>Ktedonobacterales</taxon>
        <taxon>Dictyobacteraceae</taxon>
        <taxon>Dictyobacter</taxon>
    </lineage>
</organism>
<dbReference type="AlphaFoldDB" id="A0A402BFV8"/>
<dbReference type="Pfam" id="PF01810">
    <property type="entry name" value="LysE"/>
    <property type="match status" value="1"/>
</dbReference>
<name>A0A402BFV8_9CHLR</name>